<dbReference type="OrthoDB" id="145388at2"/>
<evidence type="ECO:0000256" key="5">
    <source>
        <dbReference type="ARBA" id="ARBA00023136"/>
    </source>
</evidence>
<feature type="transmembrane region" description="Helical" evidence="6">
    <location>
        <begin position="293"/>
        <end position="312"/>
    </location>
</feature>
<accession>A0A317K7F1</accession>
<dbReference type="InterPro" id="IPR020846">
    <property type="entry name" value="MFS_dom"/>
</dbReference>
<keyword evidence="4 6" id="KW-1133">Transmembrane helix</keyword>
<keyword evidence="3 6" id="KW-0812">Transmembrane</keyword>
<dbReference type="Proteomes" id="UP000245683">
    <property type="component" value="Unassembled WGS sequence"/>
</dbReference>
<protein>
    <submittedName>
        <fullName evidence="8">MFS transporter</fullName>
    </submittedName>
</protein>
<feature type="transmembrane region" description="Helical" evidence="6">
    <location>
        <begin position="380"/>
        <end position="400"/>
    </location>
</feature>
<dbReference type="GO" id="GO:0005886">
    <property type="term" value="C:plasma membrane"/>
    <property type="evidence" value="ECO:0007669"/>
    <property type="project" value="UniProtKB-SubCell"/>
</dbReference>
<dbReference type="InterPro" id="IPR036259">
    <property type="entry name" value="MFS_trans_sf"/>
</dbReference>
<dbReference type="Gene3D" id="1.20.1250.20">
    <property type="entry name" value="MFS general substrate transporter like domains"/>
    <property type="match status" value="1"/>
</dbReference>
<feature type="transmembrane region" description="Helical" evidence="6">
    <location>
        <begin position="52"/>
        <end position="74"/>
    </location>
</feature>
<dbReference type="PROSITE" id="PS50850">
    <property type="entry name" value="MFS"/>
    <property type="match status" value="1"/>
</dbReference>
<dbReference type="CDD" id="cd06173">
    <property type="entry name" value="MFS_MefA_like"/>
    <property type="match status" value="1"/>
</dbReference>
<dbReference type="GO" id="GO:0022857">
    <property type="term" value="F:transmembrane transporter activity"/>
    <property type="evidence" value="ECO:0007669"/>
    <property type="project" value="InterPro"/>
</dbReference>
<dbReference type="AlphaFoldDB" id="A0A317K7F1"/>
<feature type="transmembrane region" description="Helical" evidence="6">
    <location>
        <begin position="108"/>
        <end position="133"/>
    </location>
</feature>
<dbReference type="SUPFAM" id="SSF103473">
    <property type="entry name" value="MFS general substrate transporter"/>
    <property type="match status" value="1"/>
</dbReference>
<evidence type="ECO:0000256" key="3">
    <source>
        <dbReference type="ARBA" id="ARBA00022692"/>
    </source>
</evidence>
<proteinExistence type="predicted"/>
<feature type="domain" description="Major facilitator superfamily (MFS) profile" evidence="7">
    <location>
        <begin position="11"/>
        <end position="404"/>
    </location>
</feature>
<comment type="subcellular location">
    <subcellularLocation>
        <location evidence="1">Cell membrane</location>
        <topology evidence="1">Multi-pass membrane protein</topology>
    </subcellularLocation>
</comment>
<evidence type="ECO:0000313" key="8">
    <source>
        <dbReference type="EMBL" id="PWU48605.1"/>
    </source>
</evidence>
<evidence type="ECO:0000256" key="4">
    <source>
        <dbReference type="ARBA" id="ARBA00022989"/>
    </source>
</evidence>
<dbReference type="RefSeq" id="WP_109944671.1">
    <property type="nucleotide sequence ID" value="NZ_QGSV01000154.1"/>
</dbReference>
<feature type="transmembrane region" description="Helical" evidence="6">
    <location>
        <begin position="258"/>
        <end position="281"/>
    </location>
</feature>
<dbReference type="InterPro" id="IPR011701">
    <property type="entry name" value="MFS"/>
</dbReference>
<evidence type="ECO:0000313" key="9">
    <source>
        <dbReference type="Proteomes" id="UP000245683"/>
    </source>
</evidence>
<name>A0A317K7F1_9ACTN</name>
<organism evidence="8 9">
    <name type="scientific">Micromonospora globispora</name>
    <dbReference type="NCBI Taxonomy" id="1450148"/>
    <lineage>
        <taxon>Bacteria</taxon>
        <taxon>Bacillati</taxon>
        <taxon>Actinomycetota</taxon>
        <taxon>Actinomycetes</taxon>
        <taxon>Micromonosporales</taxon>
        <taxon>Micromonosporaceae</taxon>
        <taxon>Micromonospora</taxon>
    </lineage>
</organism>
<evidence type="ECO:0000259" key="7">
    <source>
        <dbReference type="PROSITE" id="PS50850"/>
    </source>
</evidence>
<evidence type="ECO:0000256" key="1">
    <source>
        <dbReference type="ARBA" id="ARBA00004651"/>
    </source>
</evidence>
<dbReference type="PANTHER" id="PTHR23513:SF6">
    <property type="entry name" value="MAJOR FACILITATOR SUPERFAMILY ASSOCIATED DOMAIN-CONTAINING PROTEIN"/>
    <property type="match status" value="1"/>
</dbReference>
<keyword evidence="9" id="KW-1185">Reference proteome</keyword>
<dbReference type="EMBL" id="QGSV01000154">
    <property type="protein sequence ID" value="PWU48605.1"/>
    <property type="molecule type" value="Genomic_DNA"/>
</dbReference>
<dbReference type="PANTHER" id="PTHR23513">
    <property type="entry name" value="INTEGRAL MEMBRANE EFFLUX PROTEIN-RELATED"/>
    <property type="match status" value="1"/>
</dbReference>
<sequence length="404" mass="40665">MFAVTERPVKASPRRGLGLLLASTGVSVTGDGMLLAAAPLMAAALSRNPLAVASVSAAGYAAWLLVGLPAGALVDRWNRRSVMVASDLGRAAVLLAFVLLVVSDNATIAGLAVAVFFVGVGSCFFDPAAQAVIPMIVGRDKERLSQANGWLWAIDTFGRSLAGPPAGAAAFAASPVLPFGLDAGSFLLSAALVSRLPAPPAKPAIQHAPMLRSIKAGMAHLVRHPELRTVTLGMASYNLGYNIAFATLVLYAQDVLNLGTVGFGLLIAAGALGGIAGGWLAPRIAARLSARSAYAVTLGVQAAAWLAVLLAANPWITAAALLFVGIASTTGSVVGGSTRQLHTPDEMLGRVVSSTRLFGIGSAALGSVLGGVVADAGGLAAPFIAAAGLLALASLAFVALRPTP</sequence>
<dbReference type="Pfam" id="PF07690">
    <property type="entry name" value="MFS_1"/>
    <property type="match status" value="1"/>
</dbReference>
<keyword evidence="2" id="KW-1003">Cell membrane</keyword>
<evidence type="ECO:0000256" key="6">
    <source>
        <dbReference type="SAM" id="Phobius"/>
    </source>
</evidence>
<feature type="transmembrane region" description="Helical" evidence="6">
    <location>
        <begin position="318"/>
        <end position="336"/>
    </location>
</feature>
<feature type="transmembrane region" description="Helical" evidence="6">
    <location>
        <begin position="81"/>
        <end position="102"/>
    </location>
</feature>
<evidence type="ECO:0000256" key="2">
    <source>
        <dbReference type="ARBA" id="ARBA00022475"/>
    </source>
</evidence>
<keyword evidence="5 6" id="KW-0472">Membrane</keyword>
<comment type="caution">
    <text evidence="8">The sequence shown here is derived from an EMBL/GenBank/DDBJ whole genome shotgun (WGS) entry which is preliminary data.</text>
</comment>
<feature type="transmembrane region" description="Helical" evidence="6">
    <location>
        <begin position="230"/>
        <end position="252"/>
    </location>
</feature>
<gene>
    <name evidence="8" type="ORF">DLJ46_11585</name>
</gene>
<reference evidence="9" key="1">
    <citation type="submission" date="2018-05" db="EMBL/GenBank/DDBJ databases">
        <title>Micromonospora globispora sp. nov. and Micromonospora rugosa sp. nov., isolated from marine sediment.</title>
        <authorList>
            <person name="Carro L."/>
            <person name="Aysel V."/>
            <person name="Cetin D."/>
            <person name="Igual J.M."/>
            <person name="Klenk H.-P."/>
            <person name="Trujillo M.E."/>
            <person name="Sahin N."/>
        </authorList>
    </citation>
    <scope>NUCLEOTIDE SEQUENCE [LARGE SCALE GENOMIC DNA]</scope>
    <source>
        <strain evidence="9">S2904</strain>
    </source>
</reference>
<feature type="transmembrane region" description="Helical" evidence="6">
    <location>
        <begin position="357"/>
        <end position="374"/>
    </location>
</feature>